<evidence type="ECO:0000256" key="1">
    <source>
        <dbReference type="SAM" id="SignalP"/>
    </source>
</evidence>
<accession>A0A7W3UZP9</accession>
<dbReference type="OrthoDB" id="6038757at2"/>
<dbReference type="AlphaFoldDB" id="A0A7W3UZP9"/>
<evidence type="ECO:0000313" key="3">
    <source>
        <dbReference type="Proteomes" id="UP000550609"/>
    </source>
</evidence>
<feature type="chain" id="PRO_5031026072" evidence="1">
    <location>
        <begin position="22"/>
        <end position="167"/>
    </location>
</feature>
<sequence length="167" mass="17775">MPAALASLLLALGGVAAPAQTFDCVAGLCIGQPFDLAAARDDWQVEDWPDPDQCTQVSGGHLPAGVGMMLQDGRIARFEIGLSDPGDAAPEAPFGLRRGMSLTEAGIRLPDEGVEVDMHKYSWPPGLYLDWLDAAHDRALRVELPGAEVEVILWGRVEAVQLSEGCV</sequence>
<name>A0A7W3UZP9_9GAMM</name>
<comment type="caution">
    <text evidence="2">The sequence shown here is derived from an EMBL/GenBank/DDBJ whole genome shotgun (WGS) entry which is preliminary data.</text>
</comment>
<organism evidence="2 3">
    <name type="scientific">Stenotrophomonas koreensis</name>
    <dbReference type="NCBI Taxonomy" id="266128"/>
    <lineage>
        <taxon>Bacteria</taxon>
        <taxon>Pseudomonadati</taxon>
        <taxon>Pseudomonadota</taxon>
        <taxon>Gammaproteobacteria</taxon>
        <taxon>Lysobacterales</taxon>
        <taxon>Lysobacteraceae</taxon>
        <taxon>Stenotrophomonas</taxon>
    </lineage>
</organism>
<gene>
    <name evidence="2" type="ORF">H4O09_07285</name>
</gene>
<dbReference type="EMBL" id="JACIUV010000003">
    <property type="protein sequence ID" value="MBB1116848.1"/>
    <property type="molecule type" value="Genomic_DNA"/>
</dbReference>
<reference evidence="2 3" key="1">
    <citation type="submission" date="2020-08" db="EMBL/GenBank/DDBJ databases">
        <title>Stenotrophomonas sp. W1S232.</title>
        <authorList>
            <person name="Deng Y."/>
        </authorList>
    </citation>
    <scope>NUCLEOTIDE SEQUENCE [LARGE SCALE GENOMIC DNA]</scope>
    <source>
        <strain evidence="2 3">W1S232</strain>
    </source>
</reference>
<evidence type="ECO:0000313" key="2">
    <source>
        <dbReference type="EMBL" id="MBB1116848.1"/>
    </source>
</evidence>
<protein>
    <submittedName>
        <fullName evidence="2">Uncharacterized protein</fullName>
    </submittedName>
</protein>
<keyword evidence="1" id="KW-0732">Signal</keyword>
<feature type="signal peptide" evidence="1">
    <location>
        <begin position="1"/>
        <end position="21"/>
    </location>
</feature>
<dbReference type="RefSeq" id="WP_057663844.1">
    <property type="nucleotide sequence ID" value="NZ_JACIUV010000003.1"/>
</dbReference>
<dbReference type="Proteomes" id="UP000550609">
    <property type="component" value="Unassembled WGS sequence"/>
</dbReference>
<proteinExistence type="predicted"/>